<feature type="domain" description="Glycosyltransferase 2-like" evidence="1">
    <location>
        <begin position="3"/>
        <end position="107"/>
    </location>
</feature>
<dbReference type="EMBL" id="JAOWRF010000250">
    <property type="protein sequence ID" value="MCV3215244.1"/>
    <property type="molecule type" value="Genomic_DNA"/>
</dbReference>
<sequence>MISIITPVYNGERFIEACIKVVIEQNCPDVEHIIVDGGSTDRTVEIIKQYVENFSHIRWICEKDKGQSDAMNKGIAMAKGEILAILNVDDYYELNVLNRVSDIFKTLPEPSLLVGNCKIWDDNHNLMYINKPAKLKLTDLLLGFKVNPHPMNPSAYFYHTSLHQNIGLYKVDEHYLMDLDFLLKAVQSAKVNYVDETWGNYQQIEGTKTVNDIKSGQSGFRAEQLLKAYRQKLPLFQKCQITFKYQLYNTKLWQSCKYFLNNPDKLLPNVKLRLFQALNLASKT</sequence>
<evidence type="ECO:0000313" key="3">
    <source>
        <dbReference type="Proteomes" id="UP001526143"/>
    </source>
</evidence>
<dbReference type="Gene3D" id="3.90.550.10">
    <property type="entry name" value="Spore Coat Polysaccharide Biosynthesis Protein SpsA, Chain A"/>
    <property type="match status" value="1"/>
</dbReference>
<reference evidence="2 3" key="1">
    <citation type="submission" date="2022-10" db="EMBL/GenBank/DDBJ databases">
        <title>Identification of biosynthetic pathway for the production of the potent trypsin inhibitor radiosumin.</title>
        <authorList>
            <person name="Fewer D.P."/>
            <person name="Delbaje E."/>
            <person name="Ouyang X."/>
            <person name="Agostino P.D."/>
            <person name="Wahlsten M."/>
            <person name="Jokela J."/>
            <person name="Permi P."/>
            <person name="Haapaniemi E."/>
            <person name="Koistinen H."/>
        </authorList>
    </citation>
    <scope>NUCLEOTIDE SEQUENCE [LARGE SCALE GENOMIC DNA]</scope>
    <source>
        <strain evidence="2 3">NIES-515</strain>
    </source>
</reference>
<proteinExistence type="predicted"/>
<keyword evidence="3" id="KW-1185">Reference proteome</keyword>
<dbReference type="InterPro" id="IPR029044">
    <property type="entry name" value="Nucleotide-diphossugar_trans"/>
</dbReference>
<name>A0ABT3B304_9CYAN</name>
<dbReference type="RefSeq" id="WP_263746844.1">
    <property type="nucleotide sequence ID" value="NZ_JAOWRF010000250.1"/>
</dbReference>
<dbReference type="CDD" id="cd06433">
    <property type="entry name" value="GT_2_WfgS_like"/>
    <property type="match status" value="1"/>
</dbReference>
<accession>A0ABT3B304</accession>
<evidence type="ECO:0000259" key="1">
    <source>
        <dbReference type="Pfam" id="PF00535"/>
    </source>
</evidence>
<organism evidence="2 3">
    <name type="scientific">Plectonema radiosum NIES-515</name>
    <dbReference type="NCBI Taxonomy" id="2986073"/>
    <lineage>
        <taxon>Bacteria</taxon>
        <taxon>Bacillati</taxon>
        <taxon>Cyanobacteriota</taxon>
        <taxon>Cyanophyceae</taxon>
        <taxon>Oscillatoriophycideae</taxon>
        <taxon>Oscillatoriales</taxon>
        <taxon>Microcoleaceae</taxon>
        <taxon>Plectonema</taxon>
    </lineage>
</organism>
<dbReference type="Proteomes" id="UP001526143">
    <property type="component" value="Unassembled WGS sequence"/>
</dbReference>
<evidence type="ECO:0000313" key="2">
    <source>
        <dbReference type="EMBL" id="MCV3215244.1"/>
    </source>
</evidence>
<gene>
    <name evidence="2" type="ORF">OGM63_17280</name>
</gene>
<dbReference type="InterPro" id="IPR001173">
    <property type="entry name" value="Glyco_trans_2-like"/>
</dbReference>
<protein>
    <submittedName>
        <fullName evidence="2">Glycosyltransferase</fullName>
    </submittedName>
</protein>
<dbReference type="PANTHER" id="PTHR22916">
    <property type="entry name" value="GLYCOSYLTRANSFERASE"/>
    <property type="match status" value="1"/>
</dbReference>
<dbReference type="Pfam" id="PF00535">
    <property type="entry name" value="Glycos_transf_2"/>
    <property type="match status" value="1"/>
</dbReference>
<dbReference type="SUPFAM" id="SSF53448">
    <property type="entry name" value="Nucleotide-diphospho-sugar transferases"/>
    <property type="match status" value="1"/>
</dbReference>
<comment type="caution">
    <text evidence="2">The sequence shown here is derived from an EMBL/GenBank/DDBJ whole genome shotgun (WGS) entry which is preliminary data.</text>
</comment>
<dbReference type="PANTHER" id="PTHR22916:SF65">
    <property type="entry name" value="SLR1065 PROTEIN"/>
    <property type="match status" value="1"/>
</dbReference>